<protein>
    <submittedName>
        <fullName evidence="2">Uncharacterized protein</fullName>
    </submittedName>
</protein>
<feature type="region of interest" description="Disordered" evidence="1">
    <location>
        <begin position="116"/>
        <end position="146"/>
    </location>
</feature>
<accession>A0A7X3H6F8</accession>
<dbReference type="EMBL" id="WTFN01000019">
    <property type="protein sequence ID" value="MWK56278.1"/>
    <property type="molecule type" value="Genomic_DNA"/>
</dbReference>
<evidence type="ECO:0000256" key="1">
    <source>
        <dbReference type="SAM" id="MobiDB-lite"/>
    </source>
</evidence>
<evidence type="ECO:0000313" key="2">
    <source>
        <dbReference type="EMBL" id="MWK56278.1"/>
    </source>
</evidence>
<proteinExistence type="predicted"/>
<comment type="caution">
    <text evidence="2">The sequence shown here is derived from an EMBL/GenBank/DDBJ whole genome shotgun (WGS) entry which is preliminary data.</text>
</comment>
<name>A0A7X3H6F8_9GAMM</name>
<reference evidence="2 3" key="1">
    <citation type="submission" date="2019-12" db="EMBL/GenBank/DDBJ databases">
        <title>Draft genome sequence of Pseudomonas otitidis recovered from a chicken carcass.</title>
        <authorList>
            <person name="Vieira T.R."/>
            <person name="Oliviera E.F.C."/>
            <person name="Silva N.M.V."/>
            <person name="Sambrano G.E."/>
            <person name="Cibulski S.P."/>
            <person name="Cardoso M.R.I."/>
        </authorList>
    </citation>
    <scope>NUCLEOTIDE SEQUENCE [LARGE SCALE GENOMIC DNA]</scope>
    <source>
        <strain evidence="2 3">25_K</strain>
    </source>
</reference>
<dbReference type="RefSeq" id="WP_047306265.1">
    <property type="nucleotide sequence ID" value="NZ_WTFN01000019.1"/>
</dbReference>
<organism evidence="2 3">
    <name type="scientific">Metapseudomonas otitidis</name>
    <dbReference type="NCBI Taxonomy" id="319939"/>
    <lineage>
        <taxon>Bacteria</taxon>
        <taxon>Pseudomonadati</taxon>
        <taxon>Pseudomonadota</taxon>
        <taxon>Gammaproteobacteria</taxon>
        <taxon>Pseudomonadales</taxon>
        <taxon>Pseudomonadaceae</taxon>
        <taxon>Metapseudomonas</taxon>
    </lineage>
</organism>
<evidence type="ECO:0000313" key="3">
    <source>
        <dbReference type="Proteomes" id="UP000461288"/>
    </source>
</evidence>
<dbReference type="AlphaFoldDB" id="A0A7X3H6F8"/>
<dbReference type="Proteomes" id="UP000461288">
    <property type="component" value="Unassembled WGS sequence"/>
</dbReference>
<gene>
    <name evidence="2" type="ORF">GO594_09860</name>
</gene>
<sequence>MIAISTLIDVDAESRFLLQALMFRKPGWLEAPYDIKSLAKELCLTERFVRDSSRVLARAGLLRENKQHGGIGRPGVGYVASDYILRVLSAENRDLAHQELIARLFLEPNINASGLEAKSTSETQQKKSSRPAVRKDGRPAAPGAKGRLGAASRVLLAALLSEADQCGVVTELSGRKLREMTGLDSPSIKHQLNRLLSLGFLRSYVPGVSHGVLVGSKTMSIYYLNLDHPQLQAGQRKQQLGLVVYATQVHLKHDLIEAALPATKLKDRAVQEMVYHRLASHTSHLLTALWSDPECAITDLKAGGFESIAGKSSATLPVGPESNEPDRWGDFKERLHAEACRWAESIYKGLRHRNVWPEYRPQMVRLLPAPETSDIWSAVSLIVYPAPKASNTCLWVWDLPGGRTDLYVGEQALDLEQRYALALLTKAKAP</sequence>